<sequence length="174" mass="19887">MRVEFRKLKPMDAVWFRNFMLQGCRTAPEDVGMMADEWGEENSLEILAERFHTGWSQPDQFVMGAFSEGQLVGTLGFSRGNRMMSAHHAYIWGVHVDPSYRGAGIAKSMLQEIINTSRGMKGLEMLRLKVRSTNHKARNLYQAVGFKSVGVEPRVLKWGDTYIDLEWMVLDLAQ</sequence>
<keyword evidence="3" id="KW-1185">Reference proteome</keyword>
<dbReference type="Proteomes" id="UP001595843">
    <property type="component" value="Unassembled WGS sequence"/>
</dbReference>
<comment type="caution">
    <text evidence="2">The sequence shown here is derived from an EMBL/GenBank/DDBJ whole genome shotgun (WGS) entry which is preliminary data.</text>
</comment>
<evidence type="ECO:0000259" key="1">
    <source>
        <dbReference type="PROSITE" id="PS51186"/>
    </source>
</evidence>
<dbReference type="InterPro" id="IPR016181">
    <property type="entry name" value="Acyl_CoA_acyltransferase"/>
</dbReference>
<evidence type="ECO:0000313" key="3">
    <source>
        <dbReference type="Proteomes" id="UP001595843"/>
    </source>
</evidence>
<dbReference type="InterPro" id="IPR000182">
    <property type="entry name" value="GNAT_dom"/>
</dbReference>
<name>A0ABV8JFP8_9BACL</name>
<dbReference type="EMBL" id="JBHSAP010000015">
    <property type="protein sequence ID" value="MFC4077581.1"/>
    <property type="molecule type" value="Genomic_DNA"/>
</dbReference>
<evidence type="ECO:0000313" key="2">
    <source>
        <dbReference type="EMBL" id="MFC4077581.1"/>
    </source>
</evidence>
<dbReference type="EC" id="2.3.-.-" evidence="2"/>
<gene>
    <name evidence="2" type="ORF">ACFOUO_12315</name>
</gene>
<dbReference type="GO" id="GO:0016746">
    <property type="term" value="F:acyltransferase activity"/>
    <property type="evidence" value="ECO:0007669"/>
    <property type="project" value="UniProtKB-KW"/>
</dbReference>
<organism evidence="2 3">
    <name type="scientific">Salinithrix halophila</name>
    <dbReference type="NCBI Taxonomy" id="1485204"/>
    <lineage>
        <taxon>Bacteria</taxon>
        <taxon>Bacillati</taxon>
        <taxon>Bacillota</taxon>
        <taxon>Bacilli</taxon>
        <taxon>Bacillales</taxon>
        <taxon>Thermoactinomycetaceae</taxon>
        <taxon>Salinithrix</taxon>
    </lineage>
</organism>
<dbReference type="SUPFAM" id="SSF55729">
    <property type="entry name" value="Acyl-CoA N-acyltransferases (Nat)"/>
    <property type="match status" value="1"/>
</dbReference>
<dbReference type="Pfam" id="PF00583">
    <property type="entry name" value="Acetyltransf_1"/>
    <property type="match status" value="1"/>
</dbReference>
<dbReference type="Gene3D" id="3.40.630.30">
    <property type="match status" value="1"/>
</dbReference>
<keyword evidence="2" id="KW-0012">Acyltransferase</keyword>
<dbReference type="PROSITE" id="PS51186">
    <property type="entry name" value="GNAT"/>
    <property type="match status" value="1"/>
</dbReference>
<proteinExistence type="predicted"/>
<dbReference type="InterPro" id="IPR050276">
    <property type="entry name" value="MshD_Acetyltransferase"/>
</dbReference>
<dbReference type="RefSeq" id="WP_380705572.1">
    <property type="nucleotide sequence ID" value="NZ_JBHSAP010000015.1"/>
</dbReference>
<keyword evidence="2" id="KW-0808">Transferase</keyword>
<feature type="domain" description="N-acetyltransferase" evidence="1">
    <location>
        <begin position="3"/>
        <end position="173"/>
    </location>
</feature>
<dbReference type="PANTHER" id="PTHR43617">
    <property type="entry name" value="L-AMINO ACID N-ACETYLTRANSFERASE"/>
    <property type="match status" value="1"/>
</dbReference>
<reference evidence="3" key="1">
    <citation type="journal article" date="2019" name="Int. J. Syst. Evol. Microbiol.">
        <title>The Global Catalogue of Microorganisms (GCM) 10K type strain sequencing project: providing services to taxonomists for standard genome sequencing and annotation.</title>
        <authorList>
            <consortium name="The Broad Institute Genomics Platform"/>
            <consortium name="The Broad Institute Genome Sequencing Center for Infectious Disease"/>
            <person name="Wu L."/>
            <person name="Ma J."/>
        </authorList>
    </citation>
    <scope>NUCLEOTIDE SEQUENCE [LARGE SCALE GENOMIC DNA]</scope>
    <source>
        <strain evidence="3">IBRC-M 10813</strain>
    </source>
</reference>
<accession>A0ABV8JFP8</accession>
<protein>
    <submittedName>
        <fullName evidence="2">GNAT family N-acetyltransferase</fullName>
        <ecNumber evidence="2">2.3.-.-</ecNumber>
    </submittedName>
</protein>
<dbReference type="CDD" id="cd04301">
    <property type="entry name" value="NAT_SF"/>
    <property type="match status" value="1"/>
</dbReference>